<feature type="chain" id="PRO_5005962249" description="Flagella basal body P-ring formation protein FlgA" evidence="4">
    <location>
        <begin position="21"/>
        <end position="247"/>
    </location>
</feature>
<dbReference type="InterPro" id="IPR017585">
    <property type="entry name" value="SAF_FlgA"/>
</dbReference>
<dbReference type="InterPro" id="IPR013974">
    <property type="entry name" value="SAF"/>
</dbReference>
<keyword evidence="7" id="KW-1185">Reference proteome</keyword>
<dbReference type="GO" id="GO:0042597">
    <property type="term" value="C:periplasmic space"/>
    <property type="evidence" value="ECO:0007669"/>
    <property type="project" value="UniProtKB-SubCell"/>
</dbReference>
<dbReference type="EMBL" id="CYSA01000025">
    <property type="protein sequence ID" value="CUH66546.1"/>
    <property type="molecule type" value="Genomic_DNA"/>
</dbReference>
<sequence>MNIARALTLALTLAATTATATPDGGTGPAYPDGIGGADLTHLLGTALQKRGLSAGGNMSAARSFPPCDHTPEISPSNGSWALIRLSCSAPRPWIRHLRTDARPGPTLRGPRPAAPAKTGTMIATLSRSLKRGSVITQDDIAMVPAGSGAALGTFTDPADLIGRRLVTNVAGGRKIQARQLEQNWLITRDTPVAIRFSNSAISINMPGIALENGQLGELIKIRNSSSGRVLRAIVAGPQKVQIIAKTN</sequence>
<feature type="signal peptide" evidence="4">
    <location>
        <begin position="1"/>
        <end position="20"/>
    </location>
</feature>
<dbReference type="PANTHER" id="PTHR36307">
    <property type="entry name" value="FLAGELLA BASAL BODY P-RING FORMATION PROTEIN FLGA"/>
    <property type="match status" value="1"/>
</dbReference>
<keyword evidence="6" id="KW-0969">Cilium</keyword>
<accession>A0A0N7LVK4</accession>
<dbReference type="Proteomes" id="UP000051587">
    <property type="component" value="Unassembled WGS sequence"/>
</dbReference>
<evidence type="ECO:0000256" key="1">
    <source>
        <dbReference type="ARBA" id="ARBA00004418"/>
    </source>
</evidence>
<dbReference type="SMART" id="SM00858">
    <property type="entry name" value="SAF"/>
    <property type="match status" value="1"/>
</dbReference>
<comment type="similarity">
    <text evidence="4">Belongs to the FlgA family.</text>
</comment>
<protein>
    <recommendedName>
        <fullName evidence="4">Flagella basal body P-ring formation protein FlgA</fullName>
    </recommendedName>
</protein>
<evidence type="ECO:0000256" key="3">
    <source>
        <dbReference type="ARBA" id="ARBA00022764"/>
    </source>
</evidence>
<dbReference type="InterPro" id="IPR039246">
    <property type="entry name" value="Flagellar_FlgA"/>
</dbReference>
<keyword evidence="6" id="KW-0966">Cell projection</keyword>
<dbReference type="OrthoDB" id="7689411at2"/>
<organism evidence="6 7">
    <name type="scientific">Thalassovita gelatinovora</name>
    <name type="common">Thalassobius gelatinovorus</name>
    <dbReference type="NCBI Taxonomy" id="53501"/>
    <lineage>
        <taxon>Bacteria</taxon>
        <taxon>Pseudomonadati</taxon>
        <taxon>Pseudomonadota</taxon>
        <taxon>Alphaproteobacteria</taxon>
        <taxon>Rhodobacterales</taxon>
        <taxon>Roseobacteraceae</taxon>
        <taxon>Thalassovita</taxon>
    </lineage>
</organism>
<evidence type="ECO:0000256" key="2">
    <source>
        <dbReference type="ARBA" id="ARBA00022729"/>
    </source>
</evidence>
<dbReference type="PANTHER" id="PTHR36307:SF1">
    <property type="entry name" value="FLAGELLA BASAL BODY P-RING FORMATION PROTEIN FLGA"/>
    <property type="match status" value="1"/>
</dbReference>
<evidence type="ECO:0000256" key="4">
    <source>
        <dbReference type="RuleBase" id="RU362063"/>
    </source>
</evidence>
<comment type="function">
    <text evidence="4">Involved in the assembly process of the P-ring formation. It may associate with FlgF on the rod constituting a structure essential for the P-ring assembly or may act as a modulator protein for the P-ring assembly.</text>
</comment>
<reference evidence="6 7" key="1">
    <citation type="submission" date="2015-09" db="EMBL/GenBank/DDBJ databases">
        <authorList>
            <consortium name="Swine Surveillance"/>
        </authorList>
    </citation>
    <scope>NUCLEOTIDE SEQUENCE [LARGE SCALE GENOMIC DNA]</scope>
    <source>
        <strain evidence="6 7">CECT 4357</strain>
    </source>
</reference>
<keyword evidence="3 4" id="KW-0574">Periplasm</keyword>
<dbReference type="RefSeq" id="WP_058263210.1">
    <property type="nucleotide sequence ID" value="NZ_CP051181.1"/>
</dbReference>
<gene>
    <name evidence="6" type="ORF">TG4357_02478</name>
</gene>
<name>A0A0N7LVK4_THAGE</name>
<keyword evidence="2 4" id="KW-0732">Signal</keyword>
<proteinExistence type="inferred from homology"/>
<evidence type="ECO:0000313" key="6">
    <source>
        <dbReference type="EMBL" id="CUH66546.1"/>
    </source>
</evidence>
<dbReference type="Gene3D" id="2.30.30.760">
    <property type="match status" value="1"/>
</dbReference>
<comment type="subcellular location">
    <subcellularLocation>
        <location evidence="1 4">Periplasm</location>
    </subcellularLocation>
</comment>
<dbReference type="CDD" id="cd11614">
    <property type="entry name" value="SAF_CpaB_FlgA_like"/>
    <property type="match status" value="1"/>
</dbReference>
<dbReference type="AlphaFoldDB" id="A0A0N7LVK4"/>
<keyword evidence="4" id="KW-1005">Bacterial flagellum biogenesis</keyword>
<evidence type="ECO:0000259" key="5">
    <source>
        <dbReference type="SMART" id="SM00858"/>
    </source>
</evidence>
<feature type="domain" description="SAF" evidence="5">
    <location>
        <begin position="120"/>
        <end position="181"/>
    </location>
</feature>
<keyword evidence="6" id="KW-0282">Flagellum</keyword>
<dbReference type="STRING" id="53501.SAMN04488043_10514"/>
<dbReference type="NCBIfam" id="TIGR03170">
    <property type="entry name" value="flgA_cterm"/>
    <property type="match status" value="1"/>
</dbReference>
<dbReference type="GO" id="GO:0044780">
    <property type="term" value="P:bacterial-type flagellum assembly"/>
    <property type="evidence" value="ECO:0007669"/>
    <property type="project" value="InterPro"/>
</dbReference>
<evidence type="ECO:0000313" key="7">
    <source>
        <dbReference type="Proteomes" id="UP000051587"/>
    </source>
</evidence>
<dbReference type="Pfam" id="PF13144">
    <property type="entry name" value="ChapFlgA"/>
    <property type="match status" value="1"/>
</dbReference>